<dbReference type="Gene3D" id="3.40.50.300">
    <property type="entry name" value="P-loop containing nucleotide triphosphate hydrolases"/>
    <property type="match status" value="1"/>
</dbReference>
<dbReference type="CDD" id="cd01127">
    <property type="entry name" value="TrwB_TraG_TraD_VirD4"/>
    <property type="match status" value="1"/>
</dbReference>
<feature type="signal peptide" evidence="8">
    <location>
        <begin position="1"/>
        <end position="21"/>
    </location>
</feature>
<evidence type="ECO:0000313" key="9">
    <source>
        <dbReference type="EMBL" id="TCO18284.1"/>
    </source>
</evidence>
<dbReference type="Proteomes" id="UP000295818">
    <property type="component" value="Unassembled WGS sequence"/>
</dbReference>
<accession>A0ABY2BF07</accession>
<protein>
    <submittedName>
        <fullName evidence="9">Type IV secretory system conjugative DNA transfer VirD4/TraG family protein</fullName>
    </submittedName>
</protein>
<evidence type="ECO:0000256" key="8">
    <source>
        <dbReference type="SAM" id="SignalP"/>
    </source>
</evidence>
<evidence type="ECO:0000256" key="3">
    <source>
        <dbReference type="ARBA" id="ARBA00022475"/>
    </source>
</evidence>
<dbReference type="EMBL" id="SLWM01000012">
    <property type="protein sequence ID" value="TCO18284.1"/>
    <property type="molecule type" value="Genomic_DNA"/>
</dbReference>
<keyword evidence="10" id="KW-1185">Reference proteome</keyword>
<evidence type="ECO:0000256" key="4">
    <source>
        <dbReference type="ARBA" id="ARBA00022692"/>
    </source>
</evidence>
<feature type="transmembrane region" description="Helical" evidence="7">
    <location>
        <begin position="137"/>
        <end position="156"/>
    </location>
</feature>
<name>A0ABY2BF07_9ACTN</name>
<dbReference type="Pfam" id="PF02534">
    <property type="entry name" value="T4SS-DNA_transf"/>
    <property type="match status" value="1"/>
</dbReference>
<proteinExistence type="inferred from homology"/>
<feature type="chain" id="PRO_5045227673" evidence="8">
    <location>
        <begin position="22"/>
        <end position="745"/>
    </location>
</feature>
<keyword evidence="3" id="KW-1003">Cell membrane</keyword>
<dbReference type="InterPro" id="IPR003688">
    <property type="entry name" value="TraG/VirD4"/>
</dbReference>
<comment type="similarity">
    <text evidence="2">Belongs to the VirD4/TraG family.</text>
</comment>
<dbReference type="InterPro" id="IPR051539">
    <property type="entry name" value="T4SS-coupling_protein"/>
</dbReference>
<sequence>MVPRFTLAMVALLGAGVAAVAAGRTPVLTEAGYWAAAVGAVGVVTADLLFWRLMHGAVIAAPLWVLLAGAVGLRAGAPGGAAGWVIAAGVLLLVTFGLVAVNRPVGGGVAFALWLGYVGFLLRALPEEVQVSSRWWLVLVAAGVVAVGTAGFALRSRSSSRGLLRRLGRAGRVTDGLASGWDVHRVSSGRMLRKKAKVIRPSLAQLPAWQRRFVPLTELGTTVATVGWSRLRSSAEDHTATFAGPRAGKTGLLMGHLLDAPGAVIATSTKTDILDVTRTLRAKRGPVWVFDPDGLTTDGSTITFDPLTGCTDAAVVMDRAADLLDGVGGKSDDAAHWVDLAKQALTAVMHAAALGGYSMSDVQRWVAHPDDRAKHDVLYELRAANATGFEQQATQFFTNNERTRSSISTTIMPALSWLSVPAAAAAAAPGGVPFDVERLLAETGTVYLLGADDRKTAPLVTALTAHIARQAKALAVHTPGRRLDPQLTMVLDEAALICLIPLDKWTGDFGSRGITLHLSAQSRAQLRDRFGEAATGALMTNVTTKVLLAGTSDDDDLQFWSTLCGERLEQVATRDRTTGGVSVSDRRVAVLTPGQVAQLRAGQALIITRGMPPAIGRVKMAWKRRDLRLERFHNHRAVRWTRHQLSAVEDWVGARLLADAAWLRDQILALADQAAVARRRATRPAVRRVVDGLTAALTWLEVNDPARELIARLRLASATRRARAALAARGTEQPTSVNELDGVRR</sequence>
<dbReference type="RefSeq" id="WP_132191852.1">
    <property type="nucleotide sequence ID" value="NZ_SLWM01000012.1"/>
</dbReference>
<dbReference type="PANTHER" id="PTHR37937">
    <property type="entry name" value="CONJUGATIVE TRANSFER: DNA TRANSPORT"/>
    <property type="match status" value="1"/>
</dbReference>
<evidence type="ECO:0000256" key="6">
    <source>
        <dbReference type="ARBA" id="ARBA00023136"/>
    </source>
</evidence>
<comment type="caution">
    <text evidence="9">The sequence shown here is derived from an EMBL/GenBank/DDBJ whole genome shotgun (WGS) entry which is preliminary data.</text>
</comment>
<evidence type="ECO:0000256" key="7">
    <source>
        <dbReference type="SAM" id="Phobius"/>
    </source>
</evidence>
<feature type="transmembrane region" description="Helical" evidence="7">
    <location>
        <begin position="81"/>
        <end position="101"/>
    </location>
</feature>
<evidence type="ECO:0000256" key="5">
    <source>
        <dbReference type="ARBA" id="ARBA00022989"/>
    </source>
</evidence>
<dbReference type="InterPro" id="IPR027417">
    <property type="entry name" value="P-loop_NTPase"/>
</dbReference>
<evidence type="ECO:0000256" key="2">
    <source>
        <dbReference type="ARBA" id="ARBA00008806"/>
    </source>
</evidence>
<reference evidence="9 10" key="1">
    <citation type="journal article" date="2015" name="Stand. Genomic Sci.">
        <title>Genomic Encyclopedia of Bacterial and Archaeal Type Strains, Phase III: the genomes of soil and plant-associated and newly described type strains.</title>
        <authorList>
            <person name="Whitman W.B."/>
            <person name="Woyke T."/>
            <person name="Klenk H.P."/>
            <person name="Zhou Y."/>
            <person name="Lilburn T.G."/>
            <person name="Beck B.J."/>
            <person name="De Vos P."/>
            <person name="Vandamme P."/>
            <person name="Eisen J.A."/>
            <person name="Garrity G."/>
            <person name="Hugenholtz P."/>
            <person name="Kyrpides N.C."/>
        </authorList>
    </citation>
    <scope>NUCLEOTIDE SEQUENCE [LARGE SCALE GENOMIC DNA]</scope>
    <source>
        <strain evidence="9 10">VKM Ac-2538</strain>
    </source>
</reference>
<feature type="transmembrane region" description="Helical" evidence="7">
    <location>
        <begin position="108"/>
        <end position="125"/>
    </location>
</feature>
<keyword evidence="5 7" id="KW-1133">Transmembrane helix</keyword>
<keyword evidence="4 7" id="KW-0812">Transmembrane</keyword>
<evidence type="ECO:0000313" key="10">
    <source>
        <dbReference type="Proteomes" id="UP000295818"/>
    </source>
</evidence>
<feature type="transmembrane region" description="Helical" evidence="7">
    <location>
        <begin position="57"/>
        <end position="75"/>
    </location>
</feature>
<evidence type="ECO:0000256" key="1">
    <source>
        <dbReference type="ARBA" id="ARBA00004651"/>
    </source>
</evidence>
<dbReference type="PANTHER" id="PTHR37937:SF1">
    <property type="entry name" value="CONJUGATIVE TRANSFER: DNA TRANSPORT"/>
    <property type="match status" value="1"/>
</dbReference>
<comment type="subcellular location">
    <subcellularLocation>
        <location evidence="1">Cell membrane</location>
        <topology evidence="1">Multi-pass membrane protein</topology>
    </subcellularLocation>
</comment>
<organism evidence="9 10">
    <name type="scientific">Kribbella orskensis</name>
    <dbReference type="NCBI Taxonomy" id="2512216"/>
    <lineage>
        <taxon>Bacteria</taxon>
        <taxon>Bacillati</taxon>
        <taxon>Actinomycetota</taxon>
        <taxon>Actinomycetes</taxon>
        <taxon>Propionibacteriales</taxon>
        <taxon>Kribbellaceae</taxon>
        <taxon>Kribbella</taxon>
    </lineage>
</organism>
<keyword evidence="8" id="KW-0732">Signal</keyword>
<gene>
    <name evidence="9" type="ORF">EV644_11224</name>
</gene>
<keyword evidence="6 7" id="KW-0472">Membrane</keyword>
<dbReference type="SUPFAM" id="SSF52540">
    <property type="entry name" value="P-loop containing nucleoside triphosphate hydrolases"/>
    <property type="match status" value="1"/>
</dbReference>